<keyword evidence="3" id="KW-1185">Reference proteome</keyword>
<organism evidence="2 3">
    <name type="scientific">Flavobacterium hiemivividum</name>
    <dbReference type="NCBI Taxonomy" id="2541734"/>
    <lineage>
        <taxon>Bacteria</taxon>
        <taxon>Pseudomonadati</taxon>
        <taxon>Bacteroidota</taxon>
        <taxon>Flavobacteriia</taxon>
        <taxon>Flavobacteriales</taxon>
        <taxon>Flavobacteriaceae</taxon>
        <taxon>Flavobacterium</taxon>
    </lineage>
</organism>
<evidence type="ECO:0000256" key="1">
    <source>
        <dbReference type="SAM" id="MobiDB-lite"/>
    </source>
</evidence>
<name>A0A4V2Z1Y1_9FLAO</name>
<sequence length="483" mass="55927">MKKEEQKKQKKQKEQEEQGEQGQDENVFWTENGAPKILHVGLLNFLESNGYVKVEIGENNYVFAKITNNRLSQVTEGQMANDVKDYLIKNNKPEVLEVFVKGVGGYITTRKLDMLTSIENINDRDTRMSSRFYFNNCYCEVDKNAITSYDYSTLQNPIWEKRIIQKSFTNPSGKGQFEIFCENITGQNSERLLALRTILGYLLHRNKEVGEPMAIILYDVGMGQNNQAHGGTGKTLLSMALKQCREVEIFDAKEIKEGSWFKNQRIELTTDVLVFDDLKKHYSFEGFFPMITSGLEVEKKREKAFYIDFNNSPKLLITSNYYVSGPGGSSDERRRFEFEINNHYNQDFTPEREFGNRFFGSQWDENEWNKFYHFMMGCCQSYLQHGLYKVPHINLSQNKFLDGLNDKFVAYADAHVQNDTSIDKREFESGFKHFYPEMKETTPHQIAKWLKIYAAKKGATFSTESSGGKYTFILISNSVQNAA</sequence>
<feature type="compositionally biased region" description="Basic and acidic residues" evidence="1">
    <location>
        <begin position="1"/>
        <end position="16"/>
    </location>
</feature>
<reference evidence="2 3" key="1">
    <citation type="submission" date="2019-03" db="EMBL/GenBank/DDBJ databases">
        <title>Flavobacterium TSA-D2 sp. nov., isolated from arctic soil.</title>
        <authorList>
            <person name="Chaudhary D.K."/>
        </authorList>
    </citation>
    <scope>NUCLEOTIDE SEQUENCE [LARGE SCALE GENOMIC DNA]</scope>
    <source>
        <strain evidence="2 3">TSA-D2</strain>
    </source>
</reference>
<feature type="region of interest" description="Disordered" evidence="1">
    <location>
        <begin position="1"/>
        <end position="26"/>
    </location>
</feature>
<dbReference type="Proteomes" id="UP000294597">
    <property type="component" value="Unassembled WGS sequence"/>
</dbReference>
<accession>A0A4V2Z1Y1</accession>
<dbReference type="RefSeq" id="WP_132109244.1">
    <property type="nucleotide sequence ID" value="NZ_SMFO01000001.1"/>
</dbReference>
<dbReference type="EMBL" id="SMFO01000001">
    <property type="protein sequence ID" value="TDE06738.1"/>
    <property type="molecule type" value="Genomic_DNA"/>
</dbReference>
<proteinExistence type="predicted"/>
<dbReference type="AlphaFoldDB" id="A0A4V2Z1Y1"/>
<protein>
    <submittedName>
        <fullName evidence="2">Uncharacterized protein</fullName>
    </submittedName>
</protein>
<comment type="caution">
    <text evidence="2">The sequence shown here is derived from an EMBL/GenBank/DDBJ whole genome shotgun (WGS) entry which is preliminary data.</text>
</comment>
<gene>
    <name evidence="2" type="ORF">E0F98_03740</name>
</gene>
<evidence type="ECO:0000313" key="2">
    <source>
        <dbReference type="EMBL" id="TDE06738.1"/>
    </source>
</evidence>
<evidence type="ECO:0000313" key="3">
    <source>
        <dbReference type="Proteomes" id="UP000294597"/>
    </source>
</evidence>